<dbReference type="GO" id="GO:0003735">
    <property type="term" value="F:structural constituent of ribosome"/>
    <property type="evidence" value="ECO:0007669"/>
    <property type="project" value="InterPro"/>
</dbReference>
<dbReference type="GO" id="GO:0006412">
    <property type="term" value="P:translation"/>
    <property type="evidence" value="ECO:0007669"/>
    <property type="project" value="InterPro"/>
</dbReference>
<keyword evidence="8" id="KW-1185">Reference proteome</keyword>
<name>A0AA35SPD4_GEOBA</name>
<dbReference type="PANTHER" id="PTHR11127:SF2">
    <property type="entry name" value="LARGE RIBOSOMAL SUBUNIT PROTEIN EL14"/>
    <property type="match status" value="1"/>
</dbReference>
<evidence type="ECO:0000256" key="5">
    <source>
        <dbReference type="ARBA" id="ARBA00035318"/>
    </source>
</evidence>
<sequence>MVFKRFVEVGRVALVADGVDKGKLCVIIDVINQRTALVDGPCTGVRRQAMNFNKLWLTDFKIRISPSAREKQVRKRFVEGDIGAKWEKTSWAKKIAMKNKRKTLTDFHRFKLKVLKQQKSRILRGKFNEMKHELKNSS</sequence>
<dbReference type="GO" id="GO:0003723">
    <property type="term" value="F:RNA binding"/>
    <property type="evidence" value="ECO:0007669"/>
    <property type="project" value="InterPro"/>
</dbReference>
<dbReference type="AlphaFoldDB" id="A0AA35SPD4"/>
<accession>A0AA35SPD4</accession>
<feature type="domain" description="Large ribosomal subunit protein eL14" evidence="6">
    <location>
        <begin position="47"/>
        <end position="119"/>
    </location>
</feature>
<dbReference type="InterPro" id="IPR002784">
    <property type="entry name" value="Ribosomal_eL14_dom"/>
</dbReference>
<dbReference type="SUPFAM" id="SSF50104">
    <property type="entry name" value="Translation proteins SH3-like domain"/>
    <property type="match status" value="1"/>
</dbReference>
<comment type="caution">
    <text evidence="7">The sequence shown here is derived from an EMBL/GenBank/DDBJ whole genome shotgun (WGS) entry which is preliminary data.</text>
</comment>
<dbReference type="GO" id="GO:0042273">
    <property type="term" value="P:ribosomal large subunit biogenesis"/>
    <property type="evidence" value="ECO:0007669"/>
    <property type="project" value="TreeGrafter"/>
</dbReference>
<comment type="similarity">
    <text evidence="1">Belongs to the eukaryotic ribosomal protein eL14 family.</text>
</comment>
<dbReference type="InterPro" id="IPR039660">
    <property type="entry name" value="Ribosomal_eL14"/>
</dbReference>
<dbReference type="GO" id="GO:0022625">
    <property type="term" value="C:cytosolic large ribosomal subunit"/>
    <property type="evidence" value="ECO:0007669"/>
    <property type="project" value="TreeGrafter"/>
</dbReference>
<gene>
    <name evidence="7" type="ORF">GBAR_LOCUS18540</name>
</gene>
<dbReference type="InterPro" id="IPR014722">
    <property type="entry name" value="Rib_uL2_dom2"/>
</dbReference>
<evidence type="ECO:0000256" key="4">
    <source>
        <dbReference type="ARBA" id="ARBA00035215"/>
    </source>
</evidence>
<evidence type="ECO:0000256" key="2">
    <source>
        <dbReference type="ARBA" id="ARBA00022980"/>
    </source>
</evidence>
<keyword evidence="3" id="KW-0687">Ribonucleoprotein</keyword>
<dbReference type="EMBL" id="CASHTH010002633">
    <property type="protein sequence ID" value="CAI8032842.1"/>
    <property type="molecule type" value="Genomic_DNA"/>
</dbReference>
<evidence type="ECO:0000256" key="3">
    <source>
        <dbReference type="ARBA" id="ARBA00023274"/>
    </source>
</evidence>
<evidence type="ECO:0000256" key="1">
    <source>
        <dbReference type="ARBA" id="ARBA00006592"/>
    </source>
</evidence>
<evidence type="ECO:0000259" key="6">
    <source>
        <dbReference type="Pfam" id="PF01929"/>
    </source>
</evidence>
<protein>
    <recommendedName>
        <fullName evidence="4">Large ribosomal subunit protein eL14</fullName>
    </recommendedName>
    <alternativeName>
        <fullName evidence="5">60S ribosomal protein L14</fullName>
    </alternativeName>
</protein>
<dbReference type="Gene3D" id="2.30.30.30">
    <property type="match status" value="1"/>
</dbReference>
<dbReference type="Pfam" id="PF01929">
    <property type="entry name" value="Ribosomal_L14e"/>
    <property type="match status" value="1"/>
</dbReference>
<evidence type="ECO:0000313" key="8">
    <source>
        <dbReference type="Proteomes" id="UP001174909"/>
    </source>
</evidence>
<keyword evidence="2 7" id="KW-0689">Ribosomal protein</keyword>
<organism evidence="7 8">
    <name type="scientific">Geodia barretti</name>
    <name type="common">Barrett's horny sponge</name>
    <dbReference type="NCBI Taxonomy" id="519541"/>
    <lineage>
        <taxon>Eukaryota</taxon>
        <taxon>Metazoa</taxon>
        <taxon>Porifera</taxon>
        <taxon>Demospongiae</taxon>
        <taxon>Heteroscleromorpha</taxon>
        <taxon>Tetractinellida</taxon>
        <taxon>Astrophorina</taxon>
        <taxon>Geodiidae</taxon>
        <taxon>Geodia</taxon>
    </lineage>
</organism>
<dbReference type="Proteomes" id="UP001174909">
    <property type="component" value="Unassembled WGS sequence"/>
</dbReference>
<dbReference type="PANTHER" id="PTHR11127">
    <property type="entry name" value="60S RIBOSOMAL PROTEIN L14"/>
    <property type="match status" value="1"/>
</dbReference>
<dbReference type="CDD" id="cd23702">
    <property type="entry name" value="eL14"/>
    <property type="match status" value="1"/>
</dbReference>
<dbReference type="InterPro" id="IPR008991">
    <property type="entry name" value="Translation_prot_SH3-like_sf"/>
</dbReference>
<dbReference type="Gene3D" id="6.10.250.2270">
    <property type="match status" value="1"/>
</dbReference>
<proteinExistence type="inferred from homology"/>
<evidence type="ECO:0000313" key="7">
    <source>
        <dbReference type="EMBL" id="CAI8032842.1"/>
    </source>
</evidence>
<reference evidence="7" key="1">
    <citation type="submission" date="2023-03" db="EMBL/GenBank/DDBJ databases">
        <authorList>
            <person name="Steffen K."/>
            <person name="Cardenas P."/>
        </authorList>
    </citation>
    <scope>NUCLEOTIDE SEQUENCE</scope>
</reference>